<dbReference type="InterPro" id="IPR000182">
    <property type="entry name" value="GNAT_dom"/>
</dbReference>
<proteinExistence type="predicted"/>
<keyword evidence="5" id="KW-1185">Reference proteome</keyword>
<name>A0A840BT11_9HYPH</name>
<dbReference type="Gene3D" id="3.40.630.30">
    <property type="match status" value="2"/>
</dbReference>
<accession>A0A840BT11</accession>
<evidence type="ECO:0000256" key="2">
    <source>
        <dbReference type="ARBA" id="ARBA00023315"/>
    </source>
</evidence>
<keyword evidence="1" id="KW-0808">Transferase</keyword>
<gene>
    <name evidence="4" type="ORF">GGR16_001577</name>
</gene>
<dbReference type="CDD" id="cd04301">
    <property type="entry name" value="NAT_SF"/>
    <property type="match status" value="2"/>
</dbReference>
<dbReference type="InterPro" id="IPR016181">
    <property type="entry name" value="Acyl_CoA_acyltransferase"/>
</dbReference>
<dbReference type="PANTHER" id="PTHR43877:SF2">
    <property type="entry name" value="AMINOALKYLPHOSPHONATE N-ACETYLTRANSFERASE-RELATED"/>
    <property type="match status" value="1"/>
</dbReference>
<dbReference type="PROSITE" id="PS51186">
    <property type="entry name" value="GNAT"/>
    <property type="match status" value="2"/>
</dbReference>
<protein>
    <submittedName>
        <fullName evidence="4">Ribosomal protein S18 acetylase RimI-like enzyme</fullName>
    </submittedName>
</protein>
<dbReference type="EMBL" id="JACIEN010000001">
    <property type="protein sequence ID" value="MBB4016571.1"/>
    <property type="molecule type" value="Genomic_DNA"/>
</dbReference>
<keyword evidence="2" id="KW-0012">Acyltransferase</keyword>
<dbReference type="SUPFAM" id="SSF55729">
    <property type="entry name" value="Acyl-CoA N-acyltransferases (Nat)"/>
    <property type="match status" value="2"/>
</dbReference>
<reference evidence="4 5" key="1">
    <citation type="submission" date="2020-08" db="EMBL/GenBank/DDBJ databases">
        <title>Genomic Encyclopedia of Type Strains, Phase IV (KMG-IV): sequencing the most valuable type-strain genomes for metagenomic binning, comparative biology and taxonomic classification.</title>
        <authorList>
            <person name="Goeker M."/>
        </authorList>
    </citation>
    <scope>NUCLEOTIDE SEQUENCE [LARGE SCALE GENOMIC DNA]</scope>
    <source>
        <strain evidence="4 5">DSM 103737</strain>
    </source>
</reference>
<dbReference type="Pfam" id="PF00583">
    <property type="entry name" value="Acetyltransf_1"/>
    <property type="match status" value="2"/>
</dbReference>
<dbReference type="GO" id="GO:0005840">
    <property type="term" value="C:ribosome"/>
    <property type="evidence" value="ECO:0007669"/>
    <property type="project" value="UniProtKB-KW"/>
</dbReference>
<feature type="domain" description="N-acetyltransferase" evidence="3">
    <location>
        <begin position="167"/>
        <end position="324"/>
    </location>
</feature>
<sequence>MILVRPASRGDIAAVSALLARTWHDTYDAILGADSVAAITREWHAPDRLADELGRPGHAFLVVEAAGALAGTASVTDHGEGIVSLDRLYVAPEAQGQGIGRALFSAAVRAFPEASVIRLEVEEKNARACRFYEKRGLSVTGHRADCGGCGNAIVYEGRGVAALRGGLVLRPVRDGDAQDLFGLLSLCFAEYPGCFVDPHGDLPDLVHPARSFADKGGAYWVVEDPAGRVGACVGVDFPAAGTAELHRLYVRSDLRGSGLGRRLVDHVEAHAAALGARRVTLWSDTRFTNAHRLYERLGYRRAGETRALGDISNSSEFFFEKPLV</sequence>
<dbReference type="InterPro" id="IPR050832">
    <property type="entry name" value="Bact_Acetyltransf"/>
</dbReference>
<keyword evidence="4" id="KW-0689">Ribosomal protein</keyword>
<comment type="caution">
    <text evidence="4">The sequence shown here is derived from an EMBL/GenBank/DDBJ whole genome shotgun (WGS) entry which is preliminary data.</text>
</comment>
<organism evidence="4 5">
    <name type="scientific">Chelatococcus caeni</name>
    <dbReference type="NCBI Taxonomy" id="1348468"/>
    <lineage>
        <taxon>Bacteria</taxon>
        <taxon>Pseudomonadati</taxon>
        <taxon>Pseudomonadota</taxon>
        <taxon>Alphaproteobacteria</taxon>
        <taxon>Hyphomicrobiales</taxon>
        <taxon>Chelatococcaceae</taxon>
        <taxon>Chelatococcus</taxon>
    </lineage>
</organism>
<dbReference type="GO" id="GO:0016747">
    <property type="term" value="F:acyltransferase activity, transferring groups other than amino-acyl groups"/>
    <property type="evidence" value="ECO:0007669"/>
    <property type="project" value="InterPro"/>
</dbReference>
<evidence type="ECO:0000256" key="1">
    <source>
        <dbReference type="ARBA" id="ARBA00022679"/>
    </source>
</evidence>
<evidence type="ECO:0000259" key="3">
    <source>
        <dbReference type="PROSITE" id="PS51186"/>
    </source>
</evidence>
<dbReference type="RefSeq" id="WP_183316179.1">
    <property type="nucleotide sequence ID" value="NZ_JACIEN010000001.1"/>
</dbReference>
<feature type="domain" description="N-acetyltransferase" evidence="3">
    <location>
        <begin position="2"/>
        <end position="160"/>
    </location>
</feature>
<evidence type="ECO:0000313" key="4">
    <source>
        <dbReference type="EMBL" id="MBB4016571.1"/>
    </source>
</evidence>
<dbReference type="AlphaFoldDB" id="A0A840BT11"/>
<dbReference type="Proteomes" id="UP000577362">
    <property type="component" value="Unassembled WGS sequence"/>
</dbReference>
<keyword evidence="4" id="KW-0687">Ribonucleoprotein</keyword>
<evidence type="ECO:0000313" key="5">
    <source>
        <dbReference type="Proteomes" id="UP000577362"/>
    </source>
</evidence>
<dbReference type="PANTHER" id="PTHR43877">
    <property type="entry name" value="AMINOALKYLPHOSPHONATE N-ACETYLTRANSFERASE-RELATED-RELATED"/>
    <property type="match status" value="1"/>
</dbReference>